<sequence length="217" mass="23943">MQRLPFGKTMKFATFIAVLAGISCCHGYSLGPPLEACGDMFPTGHGFQASTDASPFSFNLTKNTYSPGERIEVYLNTSQEMYGDYFMEGVLIQMRPVTCEVKSIGTFSVPDQDEFLKPFSCFGRDGSALRHYSHLHIYNRTFSWTAPSQSSGHLYIRATIARNQEKFWTNVYSEYILDESISASANLTHDCPTAGAVGVAVSNILAGFTVVLTLILL</sequence>
<feature type="chain" id="PRO_5045583553" evidence="10">
    <location>
        <begin position="28"/>
        <end position="217"/>
    </location>
</feature>
<accession>A0ABY7EVF8</accession>
<organism evidence="12 13">
    <name type="scientific">Mya arenaria</name>
    <name type="common">Soft-shell clam</name>
    <dbReference type="NCBI Taxonomy" id="6604"/>
    <lineage>
        <taxon>Eukaryota</taxon>
        <taxon>Metazoa</taxon>
        <taxon>Spiralia</taxon>
        <taxon>Lophotrochozoa</taxon>
        <taxon>Mollusca</taxon>
        <taxon>Bivalvia</taxon>
        <taxon>Autobranchia</taxon>
        <taxon>Heteroconchia</taxon>
        <taxon>Euheterodonta</taxon>
        <taxon>Imparidentia</taxon>
        <taxon>Neoheterodontei</taxon>
        <taxon>Myida</taxon>
        <taxon>Myoidea</taxon>
        <taxon>Myidae</taxon>
        <taxon>Mya</taxon>
    </lineage>
</organism>
<keyword evidence="4" id="KW-0929">Antimicrobial</keyword>
<dbReference type="InterPro" id="IPR002861">
    <property type="entry name" value="Reeler_dom"/>
</dbReference>
<evidence type="ECO:0000256" key="2">
    <source>
        <dbReference type="ARBA" id="ARBA00008501"/>
    </source>
</evidence>
<feature type="signal peptide" evidence="10">
    <location>
        <begin position="1"/>
        <end position="27"/>
    </location>
</feature>
<comment type="subcellular location">
    <subcellularLocation>
        <location evidence="1">Secreted</location>
    </subcellularLocation>
</comment>
<dbReference type="PROSITE" id="PS51019">
    <property type="entry name" value="REELIN"/>
    <property type="match status" value="1"/>
</dbReference>
<evidence type="ECO:0000256" key="6">
    <source>
        <dbReference type="ARBA" id="ARBA00022729"/>
    </source>
</evidence>
<keyword evidence="9" id="KW-1133">Transmembrane helix</keyword>
<dbReference type="PANTHER" id="PTHR45828:SF9">
    <property type="entry name" value="CELL WALL INTEGRITY AND STRESS RESPONSE COMPONENT 4-LIKE-RELATED"/>
    <property type="match status" value="1"/>
</dbReference>
<dbReference type="PROSITE" id="PS51257">
    <property type="entry name" value="PROKAR_LIPOPROTEIN"/>
    <property type="match status" value="1"/>
</dbReference>
<keyword evidence="6 10" id="KW-0732">Signal</keyword>
<name>A0ABY7EVF8_MYAAR</name>
<dbReference type="InterPro" id="IPR051237">
    <property type="entry name" value="Ferric-chelate_Red/DefProt"/>
</dbReference>
<reference evidence="12" key="1">
    <citation type="submission" date="2022-11" db="EMBL/GenBank/DDBJ databases">
        <title>Centuries of genome instability and evolution in soft-shell clam transmissible cancer (bioRxiv).</title>
        <authorList>
            <person name="Hart S.F.M."/>
            <person name="Yonemitsu M.A."/>
            <person name="Giersch R.M."/>
            <person name="Beal B.F."/>
            <person name="Arriagada G."/>
            <person name="Davis B.W."/>
            <person name="Ostrander E.A."/>
            <person name="Goff S.P."/>
            <person name="Metzger M.J."/>
        </authorList>
    </citation>
    <scope>NUCLEOTIDE SEQUENCE</scope>
    <source>
        <strain evidence="12">MELC-2E11</strain>
        <tissue evidence="12">Siphon/mantle</tissue>
    </source>
</reference>
<evidence type="ECO:0000313" key="12">
    <source>
        <dbReference type="EMBL" id="WAR13232.1"/>
    </source>
</evidence>
<keyword evidence="5" id="KW-0399">Innate immunity</keyword>
<dbReference type="Gene3D" id="2.60.40.4060">
    <property type="entry name" value="Reeler domain"/>
    <property type="match status" value="1"/>
</dbReference>
<evidence type="ECO:0000256" key="7">
    <source>
        <dbReference type="ARBA" id="ARBA00022859"/>
    </source>
</evidence>
<keyword evidence="8" id="KW-0044">Antibiotic</keyword>
<evidence type="ECO:0000256" key="5">
    <source>
        <dbReference type="ARBA" id="ARBA00022588"/>
    </source>
</evidence>
<evidence type="ECO:0000256" key="8">
    <source>
        <dbReference type="ARBA" id="ARBA00023022"/>
    </source>
</evidence>
<evidence type="ECO:0000256" key="3">
    <source>
        <dbReference type="ARBA" id="ARBA00022525"/>
    </source>
</evidence>
<dbReference type="Pfam" id="PF02014">
    <property type="entry name" value="Reeler"/>
    <property type="match status" value="1"/>
</dbReference>
<gene>
    <name evidence="12" type="ORF">MAR_027412</name>
</gene>
<dbReference type="InterPro" id="IPR042307">
    <property type="entry name" value="Reeler_sf"/>
</dbReference>
<dbReference type="EMBL" id="CP111019">
    <property type="protein sequence ID" value="WAR13232.1"/>
    <property type="molecule type" value="Genomic_DNA"/>
</dbReference>
<evidence type="ECO:0000313" key="13">
    <source>
        <dbReference type="Proteomes" id="UP001164746"/>
    </source>
</evidence>
<evidence type="ECO:0000256" key="9">
    <source>
        <dbReference type="SAM" id="Phobius"/>
    </source>
</evidence>
<dbReference type="Proteomes" id="UP001164746">
    <property type="component" value="Chromosome 8"/>
</dbReference>
<protein>
    <submittedName>
        <fullName evidence="12">DFP11-like protein</fullName>
    </submittedName>
</protein>
<keyword evidence="13" id="KW-1185">Reference proteome</keyword>
<dbReference type="PANTHER" id="PTHR45828">
    <property type="entry name" value="CYTOCHROME B561/FERRIC REDUCTASE TRANSMEMBRANE"/>
    <property type="match status" value="1"/>
</dbReference>
<evidence type="ECO:0000259" key="11">
    <source>
        <dbReference type="PROSITE" id="PS51019"/>
    </source>
</evidence>
<dbReference type="CDD" id="cd08544">
    <property type="entry name" value="Reeler"/>
    <property type="match status" value="1"/>
</dbReference>
<evidence type="ECO:0000256" key="10">
    <source>
        <dbReference type="SAM" id="SignalP"/>
    </source>
</evidence>
<keyword evidence="9" id="KW-0472">Membrane</keyword>
<proteinExistence type="inferred from homology"/>
<feature type="transmembrane region" description="Helical" evidence="9">
    <location>
        <begin position="194"/>
        <end position="216"/>
    </location>
</feature>
<evidence type="ECO:0000256" key="4">
    <source>
        <dbReference type="ARBA" id="ARBA00022529"/>
    </source>
</evidence>
<evidence type="ECO:0000256" key="1">
    <source>
        <dbReference type="ARBA" id="ARBA00004613"/>
    </source>
</evidence>
<keyword evidence="3" id="KW-0964">Secreted</keyword>
<feature type="domain" description="Reelin" evidence="11">
    <location>
        <begin position="22"/>
        <end position="190"/>
    </location>
</feature>
<comment type="similarity">
    <text evidence="2">Belongs to the insect defense protein family.</text>
</comment>
<keyword evidence="7" id="KW-0391">Immunity</keyword>
<keyword evidence="9" id="KW-0812">Transmembrane</keyword>